<feature type="compositionally biased region" description="Pro residues" evidence="1">
    <location>
        <begin position="448"/>
        <end position="461"/>
    </location>
</feature>
<evidence type="ECO:0000256" key="1">
    <source>
        <dbReference type="SAM" id="MobiDB-lite"/>
    </source>
</evidence>
<protein>
    <submittedName>
        <fullName evidence="3">Uncharacterized protein</fullName>
    </submittedName>
</protein>
<feature type="compositionally biased region" description="Polar residues" evidence="1">
    <location>
        <begin position="491"/>
        <end position="517"/>
    </location>
</feature>
<feature type="region of interest" description="Disordered" evidence="1">
    <location>
        <begin position="591"/>
        <end position="664"/>
    </location>
</feature>
<feature type="compositionally biased region" description="Basic and acidic residues" evidence="1">
    <location>
        <begin position="236"/>
        <end position="252"/>
    </location>
</feature>
<evidence type="ECO:0000313" key="4">
    <source>
        <dbReference type="Proteomes" id="UP001589647"/>
    </source>
</evidence>
<name>A0ABV5ICG7_9ACTN</name>
<sequence>MTVVGRVVAAVAVVAASIVIGGSAQAAVVTRQAESAGEITSPSDGQVVTGSSVTVSARTGLMQLKMGLYVDGPSTPSLRVAGGGANETISGTFDAGSAPNGTFTVTLKGEITGSKYASTTFKLRRPPETPGNVNARLEGTGKIEVTWSKGSEPDLQSYEVSTSQSGVVGRLPADSACSGSSCKAVLAVPAKAAGRRVGIMVKAFRGDGDGGSVGSGKSGAAYVMVPAAATSQAKKQKTDTRRAPKTDGRKGVEALPTLPAKKQVRPTTVPTRKPTASHRKTSALPSLPDADTKGNLPIPTTADGTAEDDGGTGGHRASGTDKGAKGDTEAVPVRAGGVEAQSDESPMGDIGQYGIYVVIGLLLLLLAAQAGAWARRRALAAAASGSGSGGGSGGGVGSRAAAHTAAAAAATGSGGDTSVRSGAGNVPTGGTARRRPAVVLAVARTRMPEPPQDQPRTPQPTQPNAQPNAQLNAQMNGQANAQATGQPNAQMNGQATGQATGQTNGQVSGQADAQTDGQADGRGSGPVSDRVAGGMGVCGGSAVESGAEARALGAASAHVPAALPMHLDVHDLRAAQKARPEPVRITLSSSAVTDVPQPAPPAAPPATRIEDRWDDYLPPSPRSMEDSGFWERPQPGADDFWAPDDNEEDSERAFAGRHPKKGDS</sequence>
<feature type="compositionally biased region" description="Basic and acidic residues" evidence="1">
    <location>
        <begin position="318"/>
        <end position="328"/>
    </location>
</feature>
<feature type="signal peptide" evidence="2">
    <location>
        <begin position="1"/>
        <end position="26"/>
    </location>
</feature>
<dbReference type="Proteomes" id="UP001589647">
    <property type="component" value="Unassembled WGS sequence"/>
</dbReference>
<feature type="compositionally biased region" description="Acidic residues" evidence="1">
    <location>
        <begin position="641"/>
        <end position="650"/>
    </location>
</feature>
<feature type="region of interest" description="Disordered" evidence="1">
    <location>
        <begin position="229"/>
        <end position="330"/>
    </location>
</feature>
<organism evidence="3 4">
    <name type="scientific">Nonomuraea spiralis</name>
    <dbReference type="NCBI Taxonomy" id="46182"/>
    <lineage>
        <taxon>Bacteria</taxon>
        <taxon>Bacillati</taxon>
        <taxon>Actinomycetota</taxon>
        <taxon>Actinomycetes</taxon>
        <taxon>Streptosporangiales</taxon>
        <taxon>Streptosporangiaceae</taxon>
        <taxon>Nonomuraea</taxon>
    </lineage>
</organism>
<evidence type="ECO:0000313" key="3">
    <source>
        <dbReference type="EMBL" id="MFB9202211.1"/>
    </source>
</evidence>
<feature type="chain" id="PRO_5046830056" evidence="2">
    <location>
        <begin position="27"/>
        <end position="664"/>
    </location>
</feature>
<accession>A0ABV5ICG7</accession>
<keyword evidence="2" id="KW-0732">Signal</keyword>
<feature type="compositionally biased region" description="Low complexity" evidence="1">
    <location>
        <begin position="265"/>
        <end position="274"/>
    </location>
</feature>
<comment type="caution">
    <text evidence="3">The sequence shown here is derived from an EMBL/GenBank/DDBJ whole genome shotgun (WGS) entry which is preliminary data.</text>
</comment>
<feature type="compositionally biased region" description="Low complexity" evidence="1">
    <location>
        <begin position="462"/>
        <end position="490"/>
    </location>
</feature>
<dbReference type="RefSeq" id="WP_189647056.1">
    <property type="nucleotide sequence ID" value="NZ_BMRC01000004.1"/>
</dbReference>
<gene>
    <name evidence="3" type="ORF">ACFFV7_13515</name>
</gene>
<feature type="compositionally biased region" description="Basic residues" evidence="1">
    <location>
        <begin position="655"/>
        <end position="664"/>
    </location>
</feature>
<feature type="region of interest" description="Disordered" evidence="1">
    <location>
        <begin position="410"/>
        <end position="435"/>
    </location>
</feature>
<feature type="region of interest" description="Disordered" evidence="1">
    <location>
        <begin position="447"/>
        <end position="532"/>
    </location>
</feature>
<reference evidence="3 4" key="1">
    <citation type="submission" date="2024-09" db="EMBL/GenBank/DDBJ databases">
        <authorList>
            <person name="Sun Q."/>
            <person name="Mori K."/>
        </authorList>
    </citation>
    <scope>NUCLEOTIDE SEQUENCE [LARGE SCALE GENOMIC DNA]</scope>
    <source>
        <strain evidence="3 4">CCM 3426</strain>
    </source>
</reference>
<proteinExistence type="predicted"/>
<keyword evidence="4" id="KW-1185">Reference proteome</keyword>
<evidence type="ECO:0000256" key="2">
    <source>
        <dbReference type="SAM" id="SignalP"/>
    </source>
</evidence>
<dbReference type="EMBL" id="JBHMEI010000006">
    <property type="protein sequence ID" value="MFB9202211.1"/>
    <property type="molecule type" value="Genomic_DNA"/>
</dbReference>